<dbReference type="AlphaFoldDB" id="X7E0T4"/>
<evidence type="ECO:0000256" key="1">
    <source>
        <dbReference type="SAM" id="MobiDB-lite"/>
    </source>
</evidence>
<dbReference type="InterPro" id="IPR011089">
    <property type="entry name" value="GmrSD_C"/>
</dbReference>
<feature type="region of interest" description="Disordered" evidence="1">
    <location>
        <begin position="37"/>
        <end position="66"/>
    </location>
</feature>
<evidence type="ECO:0000313" key="3">
    <source>
        <dbReference type="EMBL" id="ETX09694.1"/>
    </source>
</evidence>
<reference evidence="3 4" key="1">
    <citation type="submission" date="2014-01" db="EMBL/GenBank/DDBJ databases">
        <title>Marinomonas ushuaiensis DSM 15871 Genome Sequencing.</title>
        <authorList>
            <person name="Lai Q."/>
            <person name="Shao Z.S."/>
        </authorList>
    </citation>
    <scope>NUCLEOTIDE SEQUENCE [LARGE SCALE GENOMIC DNA]</scope>
    <source>
        <strain evidence="3 4">DSM 15871</strain>
    </source>
</reference>
<dbReference type="EMBL" id="JAMB01000016">
    <property type="protein sequence ID" value="ETX09694.1"/>
    <property type="molecule type" value="Genomic_DNA"/>
</dbReference>
<dbReference type="STRING" id="1122207.MUS1_06240"/>
<protein>
    <recommendedName>
        <fullName evidence="2">GmrSD restriction endonucleases C-terminal domain-containing protein</fullName>
    </recommendedName>
</protein>
<dbReference type="PANTHER" id="PTHR24094">
    <property type="entry name" value="SECRETED PROTEIN"/>
    <property type="match status" value="1"/>
</dbReference>
<dbReference type="PATRIC" id="fig|1122207.3.peg.2860"/>
<comment type="caution">
    <text evidence="3">The sequence shown here is derived from an EMBL/GenBank/DDBJ whole genome shotgun (WGS) entry which is preliminary data.</text>
</comment>
<accession>X7E0T4</accession>
<gene>
    <name evidence="3" type="ORF">MUS1_06240</name>
</gene>
<keyword evidence="4" id="KW-1185">Reference proteome</keyword>
<dbReference type="Proteomes" id="UP000054058">
    <property type="component" value="Unassembled WGS sequence"/>
</dbReference>
<organism evidence="3 4">
    <name type="scientific">Marinomonas ushuaiensis DSM 15871</name>
    <dbReference type="NCBI Taxonomy" id="1122207"/>
    <lineage>
        <taxon>Bacteria</taxon>
        <taxon>Pseudomonadati</taxon>
        <taxon>Pseudomonadota</taxon>
        <taxon>Gammaproteobacteria</taxon>
        <taxon>Oceanospirillales</taxon>
        <taxon>Oceanospirillaceae</taxon>
        <taxon>Marinomonas</taxon>
    </lineage>
</organism>
<dbReference type="PANTHER" id="PTHR24094:SF15">
    <property type="entry name" value="AMP-DEPENDENT SYNTHETASE_LIGASE DOMAIN-CONTAINING PROTEIN-RELATED"/>
    <property type="match status" value="1"/>
</dbReference>
<name>X7E0T4_9GAMM</name>
<sequence>MKKSKSLICHQPNTEFYSRTKNFTAFDTLQECISSGGRLPKSQTASSAVKPQKSMKENNSKYSRGQFGHGWDDVDRDCQNTRQEILISMSTNRVQYSDDKECRVISGRWISMYSGKVLFDASKVDIDHIVPLKWAWDHGARFWDKQTRQKFANDPINLVAVEASLNRSKGAKGPNEWLPPKNVEQYKLRFKRIVLKYDLND</sequence>
<feature type="domain" description="GmrSD restriction endonucleases C-terminal" evidence="2">
    <location>
        <begin position="81"/>
        <end position="186"/>
    </location>
</feature>
<proteinExistence type="predicted"/>
<dbReference type="Gene3D" id="1.10.30.50">
    <property type="match status" value="1"/>
</dbReference>
<evidence type="ECO:0000259" key="2">
    <source>
        <dbReference type="Pfam" id="PF07510"/>
    </source>
</evidence>
<dbReference type="Pfam" id="PF07510">
    <property type="entry name" value="GmrSD_C"/>
    <property type="match status" value="1"/>
</dbReference>
<evidence type="ECO:0000313" key="4">
    <source>
        <dbReference type="Proteomes" id="UP000054058"/>
    </source>
</evidence>
<dbReference type="eggNOG" id="COG2356">
    <property type="taxonomic scope" value="Bacteria"/>
</dbReference>